<dbReference type="Pfam" id="PF13432">
    <property type="entry name" value="TPR_16"/>
    <property type="match status" value="1"/>
</dbReference>
<protein>
    <submittedName>
        <fullName evidence="6">Tetratricopeptide repeat protein</fullName>
    </submittedName>
</protein>
<dbReference type="Pfam" id="PF13414">
    <property type="entry name" value="TPR_11"/>
    <property type="match status" value="1"/>
</dbReference>
<evidence type="ECO:0000256" key="1">
    <source>
        <dbReference type="ARBA" id="ARBA00022737"/>
    </source>
</evidence>
<feature type="repeat" description="TPR" evidence="3">
    <location>
        <begin position="110"/>
        <end position="143"/>
    </location>
</feature>
<dbReference type="InterPro" id="IPR011990">
    <property type="entry name" value="TPR-like_helical_dom_sf"/>
</dbReference>
<organism evidence="6 7">
    <name type="scientific">Corticibacter populi</name>
    <dbReference type="NCBI Taxonomy" id="1550736"/>
    <lineage>
        <taxon>Bacteria</taxon>
        <taxon>Pseudomonadati</taxon>
        <taxon>Pseudomonadota</taxon>
        <taxon>Betaproteobacteria</taxon>
        <taxon>Burkholderiales</taxon>
        <taxon>Comamonadaceae</taxon>
        <taxon>Corticibacter</taxon>
    </lineage>
</organism>
<dbReference type="Gene3D" id="1.25.40.10">
    <property type="entry name" value="Tetratricopeptide repeat domain"/>
    <property type="match status" value="1"/>
</dbReference>
<accession>A0A3M6QGP0</accession>
<reference evidence="6 7" key="1">
    <citation type="submission" date="2018-10" db="EMBL/GenBank/DDBJ databases">
        <title>Draft genome of Cortibacter populi DSM10536.</title>
        <authorList>
            <person name="Bernier A.-M."/>
            <person name="Bernard K."/>
        </authorList>
    </citation>
    <scope>NUCLEOTIDE SEQUENCE [LARGE SCALE GENOMIC DNA]</scope>
    <source>
        <strain evidence="6 7">DSM 105136</strain>
    </source>
</reference>
<dbReference type="EMBL" id="RDQO01000009">
    <property type="protein sequence ID" value="RMX02217.1"/>
    <property type="molecule type" value="Genomic_DNA"/>
</dbReference>
<dbReference type="InterPro" id="IPR039226">
    <property type="entry name" value="Ski3/TTC37"/>
</dbReference>
<feature type="compositionally biased region" description="Low complexity" evidence="4">
    <location>
        <begin position="197"/>
        <end position="212"/>
    </location>
</feature>
<keyword evidence="7" id="KW-1185">Reference proteome</keyword>
<keyword evidence="2 3" id="KW-0802">TPR repeat</keyword>
<dbReference type="Pfam" id="PF24125">
    <property type="entry name" value="Cds6_C"/>
    <property type="match status" value="1"/>
</dbReference>
<feature type="region of interest" description="Disordered" evidence="4">
    <location>
        <begin position="197"/>
        <end position="252"/>
    </location>
</feature>
<dbReference type="GO" id="GO:0055087">
    <property type="term" value="C:Ski complex"/>
    <property type="evidence" value="ECO:0007669"/>
    <property type="project" value="InterPro"/>
</dbReference>
<dbReference type="PANTHER" id="PTHR15704">
    <property type="entry name" value="SUPERKILLER 3 PROTEIN-RELATED"/>
    <property type="match status" value="1"/>
</dbReference>
<keyword evidence="1" id="KW-0677">Repeat</keyword>
<dbReference type="Proteomes" id="UP000278006">
    <property type="component" value="Unassembled WGS sequence"/>
</dbReference>
<dbReference type="Gene3D" id="3.10.450.50">
    <property type="match status" value="1"/>
</dbReference>
<dbReference type="PROSITE" id="PS50005">
    <property type="entry name" value="TPR"/>
    <property type="match status" value="1"/>
</dbReference>
<evidence type="ECO:0000256" key="2">
    <source>
        <dbReference type="ARBA" id="ARBA00022803"/>
    </source>
</evidence>
<name>A0A3M6QGP0_9BURK</name>
<dbReference type="InterPro" id="IPR056203">
    <property type="entry name" value="Cds6_C"/>
</dbReference>
<dbReference type="AlphaFoldDB" id="A0A3M6QGP0"/>
<evidence type="ECO:0000313" key="6">
    <source>
        <dbReference type="EMBL" id="RMX02217.1"/>
    </source>
</evidence>
<dbReference type="SMART" id="SM00028">
    <property type="entry name" value="TPR"/>
    <property type="match status" value="3"/>
</dbReference>
<evidence type="ECO:0000313" key="7">
    <source>
        <dbReference type="Proteomes" id="UP000278006"/>
    </source>
</evidence>
<dbReference type="OrthoDB" id="5294075at2"/>
<dbReference type="RefSeq" id="WP_122231978.1">
    <property type="nucleotide sequence ID" value="NZ_RDQO01000009.1"/>
</dbReference>
<dbReference type="GO" id="GO:0006401">
    <property type="term" value="P:RNA catabolic process"/>
    <property type="evidence" value="ECO:0007669"/>
    <property type="project" value="InterPro"/>
</dbReference>
<dbReference type="InterPro" id="IPR032710">
    <property type="entry name" value="NTF2-like_dom_sf"/>
</dbReference>
<feature type="compositionally biased region" description="Pro residues" evidence="4">
    <location>
        <begin position="239"/>
        <end position="251"/>
    </location>
</feature>
<feature type="domain" description="Cds6 C-terminal" evidence="5">
    <location>
        <begin position="313"/>
        <end position="416"/>
    </location>
</feature>
<sequence length="420" mass="44123">MWISTDDSCFQPPQARGWGLRPLAAGMLGLAALLAGAQGWTAQEDLDEVARLLEQGRAAQAARLAESHLQRNPGDVQMRFLQGVIATEQGQNAKAIEVFTALTRDYPNLPEPYNNLAVLYAAEGQERKASEVLEQAIRTNPSYATAHENLGDLYARMASEAYAKALQLDDSRKTAQPKLALITQIFPLRETGAATPPAAAAARVAAASQARPQEPADASPQLTTVPEPAPKPAVAAAPAAPPQAPARPVAPPATSAAALAAAPVRETPPPVASPTSSIAAADAVASSPREASTGAASASAGDAKNAAADREAVQSAVQAWAAAWASQDIDAYLGAYSEQFRPGDGSSLSNWQAQRRQRIVGRPPISVTVREMKVSLDGDQATAAFRQAYASGAYRATTRKTLRLQREGAQWRIVEERAGS</sequence>
<evidence type="ECO:0000256" key="4">
    <source>
        <dbReference type="SAM" id="MobiDB-lite"/>
    </source>
</evidence>
<dbReference type="InterPro" id="IPR019734">
    <property type="entry name" value="TPR_rpt"/>
</dbReference>
<evidence type="ECO:0000259" key="5">
    <source>
        <dbReference type="Pfam" id="PF24125"/>
    </source>
</evidence>
<evidence type="ECO:0000256" key="3">
    <source>
        <dbReference type="PROSITE-ProRule" id="PRU00339"/>
    </source>
</evidence>
<dbReference type="PANTHER" id="PTHR15704:SF7">
    <property type="entry name" value="SUPERKILLER COMPLEX PROTEIN 3"/>
    <property type="match status" value="1"/>
</dbReference>
<comment type="caution">
    <text evidence="6">The sequence shown here is derived from an EMBL/GenBank/DDBJ whole genome shotgun (WGS) entry which is preliminary data.</text>
</comment>
<gene>
    <name evidence="6" type="ORF">D8I35_18590</name>
</gene>
<dbReference type="SUPFAM" id="SSF54427">
    <property type="entry name" value="NTF2-like"/>
    <property type="match status" value="1"/>
</dbReference>
<dbReference type="SUPFAM" id="SSF48452">
    <property type="entry name" value="TPR-like"/>
    <property type="match status" value="1"/>
</dbReference>
<proteinExistence type="predicted"/>